<dbReference type="InterPro" id="IPR014748">
    <property type="entry name" value="Enoyl-CoA_hydra_C"/>
</dbReference>
<organism evidence="17 18">
    <name type="scientific">Methanonatronarchaeum thermophilum</name>
    <dbReference type="NCBI Taxonomy" id="1927129"/>
    <lineage>
        <taxon>Archaea</taxon>
        <taxon>Methanobacteriati</taxon>
        <taxon>Methanobacteriota</taxon>
        <taxon>Methanonatronarchaeia</taxon>
        <taxon>Methanonatronarchaeales</taxon>
        <taxon>Methanonatronarchaeaceae</taxon>
        <taxon>Methanonatronarchaeum</taxon>
    </lineage>
</organism>
<comment type="pathway">
    <text evidence="2">Lipid metabolism; fatty acid beta-oxidation.</text>
</comment>
<comment type="similarity">
    <text evidence="4">In the N-terminal section; belongs to the enoyl-CoA hydratase/isomerase family.</text>
</comment>
<name>A0A1Y3G9Y7_9EURY</name>
<keyword evidence="8" id="KW-0520">NAD</keyword>
<evidence type="ECO:0000256" key="2">
    <source>
        <dbReference type="ARBA" id="ARBA00005005"/>
    </source>
</evidence>
<dbReference type="AlphaFoldDB" id="A0A1Y3G9Y7"/>
<dbReference type="Gene3D" id="3.40.50.720">
    <property type="entry name" value="NAD(P)-binding Rossmann-like Domain"/>
    <property type="match status" value="1"/>
</dbReference>
<dbReference type="FunFam" id="3.40.50.720:FF:000009">
    <property type="entry name" value="Fatty oxidation complex, alpha subunit"/>
    <property type="match status" value="1"/>
</dbReference>
<evidence type="ECO:0000313" key="17">
    <source>
        <dbReference type="EMBL" id="OUJ18238.1"/>
    </source>
</evidence>
<dbReference type="SUPFAM" id="SSF48179">
    <property type="entry name" value="6-phosphogluconate dehydrogenase C-terminal domain-like"/>
    <property type="match status" value="2"/>
</dbReference>
<dbReference type="Gene3D" id="1.10.1040.10">
    <property type="entry name" value="N-(1-d-carboxylethyl)-l-norvaline Dehydrogenase, domain 2"/>
    <property type="match status" value="2"/>
</dbReference>
<feature type="domain" description="3-hydroxyacyl-CoA dehydrogenase C-terminal" evidence="15">
    <location>
        <begin position="188"/>
        <end position="277"/>
    </location>
</feature>
<dbReference type="PANTHER" id="PTHR23309:SF49">
    <property type="entry name" value="PEROXISOMAL BIFUNCTIONAL ENZYME"/>
    <property type="match status" value="1"/>
</dbReference>
<comment type="subcellular location">
    <subcellularLocation>
        <location evidence="1">Peroxisome</location>
    </subcellularLocation>
</comment>
<dbReference type="InterPro" id="IPR029045">
    <property type="entry name" value="ClpP/crotonase-like_dom_sf"/>
</dbReference>
<dbReference type="EMBL" id="MRZU01000004">
    <property type="protein sequence ID" value="OUJ18238.1"/>
    <property type="molecule type" value="Genomic_DNA"/>
</dbReference>
<dbReference type="GO" id="GO:0003857">
    <property type="term" value="F:(3S)-3-hydroxyacyl-CoA dehydrogenase (NAD+) activity"/>
    <property type="evidence" value="ECO:0007669"/>
    <property type="project" value="TreeGrafter"/>
</dbReference>
<feature type="domain" description="3-hydroxyacyl-CoA dehydrogenase C-terminal" evidence="15">
    <location>
        <begin position="301"/>
        <end position="387"/>
    </location>
</feature>
<evidence type="ECO:0000259" key="16">
    <source>
        <dbReference type="Pfam" id="PF02737"/>
    </source>
</evidence>
<dbReference type="FunFam" id="1.10.12.10:FF:000001">
    <property type="entry name" value="Probable enoyl-CoA hydratase, mitochondrial"/>
    <property type="match status" value="1"/>
</dbReference>
<evidence type="ECO:0000256" key="13">
    <source>
        <dbReference type="ARBA" id="ARBA00023268"/>
    </source>
</evidence>
<keyword evidence="11" id="KW-0413">Isomerase</keyword>
<evidence type="ECO:0000256" key="4">
    <source>
        <dbReference type="ARBA" id="ARBA00008750"/>
    </source>
</evidence>
<dbReference type="InterPro" id="IPR006108">
    <property type="entry name" value="3HC_DH_C"/>
</dbReference>
<keyword evidence="12" id="KW-0456">Lyase</keyword>
<evidence type="ECO:0000256" key="5">
    <source>
        <dbReference type="ARBA" id="ARBA00011245"/>
    </source>
</evidence>
<evidence type="ECO:0000256" key="6">
    <source>
        <dbReference type="ARBA" id="ARBA00022832"/>
    </source>
</evidence>
<comment type="subunit">
    <text evidence="5">Monomer.</text>
</comment>
<dbReference type="GO" id="GO:0070403">
    <property type="term" value="F:NAD+ binding"/>
    <property type="evidence" value="ECO:0007669"/>
    <property type="project" value="InterPro"/>
</dbReference>
<keyword evidence="7" id="KW-0560">Oxidoreductase</keyword>
<keyword evidence="6" id="KW-0276">Fatty acid metabolism</keyword>
<dbReference type="PANTHER" id="PTHR23309">
    <property type="entry name" value="3-HYDROXYACYL-COA DEHYROGENASE"/>
    <property type="match status" value="1"/>
</dbReference>
<dbReference type="SUPFAM" id="SSF51735">
    <property type="entry name" value="NAD(P)-binding Rossmann-fold domains"/>
    <property type="match status" value="1"/>
</dbReference>
<keyword evidence="18" id="KW-1185">Reference proteome</keyword>
<feature type="domain" description="3-hydroxyacyl-CoA dehydrogenase NAD binding" evidence="16">
    <location>
        <begin position="5"/>
        <end position="185"/>
    </location>
</feature>
<evidence type="ECO:0000256" key="1">
    <source>
        <dbReference type="ARBA" id="ARBA00004275"/>
    </source>
</evidence>
<evidence type="ECO:0000256" key="3">
    <source>
        <dbReference type="ARBA" id="ARBA00005254"/>
    </source>
</evidence>
<evidence type="ECO:0000313" key="18">
    <source>
        <dbReference type="Proteomes" id="UP000195137"/>
    </source>
</evidence>
<evidence type="ECO:0000256" key="8">
    <source>
        <dbReference type="ARBA" id="ARBA00023027"/>
    </source>
</evidence>
<dbReference type="RefSeq" id="WP_086637527.1">
    <property type="nucleotide sequence ID" value="NZ_MRZU01000004.1"/>
</dbReference>
<dbReference type="GO" id="GO:0016853">
    <property type="term" value="F:isomerase activity"/>
    <property type="evidence" value="ECO:0007669"/>
    <property type="project" value="UniProtKB-KW"/>
</dbReference>
<dbReference type="InterPro" id="IPR018376">
    <property type="entry name" value="Enoyl-CoA_hyd/isom_CS"/>
</dbReference>
<dbReference type="PROSITE" id="PS00166">
    <property type="entry name" value="ENOYL_COA_HYDRATASE"/>
    <property type="match status" value="1"/>
</dbReference>
<gene>
    <name evidence="17" type="ORF">AMET1_1144</name>
</gene>
<comment type="caution">
    <text evidence="17">The sequence shown here is derived from an EMBL/GenBank/DDBJ whole genome shotgun (WGS) entry which is preliminary data.</text>
</comment>
<dbReference type="UniPathway" id="UPA00659"/>
<evidence type="ECO:0000256" key="11">
    <source>
        <dbReference type="ARBA" id="ARBA00023235"/>
    </source>
</evidence>
<keyword evidence="9" id="KW-0443">Lipid metabolism</keyword>
<dbReference type="Gene3D" id="1.10.12.10">
    <property type="entry name" value="Lyase 2-enoyl-coa Hydratase, Chain A, domain 2"/>
    <property type="match status" value="1"/>
</dbReference>
<dbReference type="FunFam" id="3.90.226.10:FF:000009">
    <property type="entry name" value="Carnitinyl-CoA dehydratase"/>
    <property type="match status" value="1"/>
</dbReference>
<evidence type="ECO:0000256" key="10">
    <source>
        <dbReference type="ARBA" id="ARBA00023140"/>
    </source>
</evidence>
<dbReference type="Gene3D" id="3.90.226.10">
    <property type="entry name" value="2-enoyl-CoA Hydratase, Chain A, domain 1"/>
    <property type="match status" value="1"/>
</dbReference>
<sequence>MDIKNVAVVGAGVMGHGIAETIAIAGYEVSLYDHKKENIEKALKKIDKSLKKLESKNIIPSGGCESTKERINTTVDLEKAVSNVDFVIETVPENLDLKHSVFSRLDRYTQDHTILASGTSSLPITEIAKAVDNPKRVVGMHWFNPPVLMKLVEVIYGRETSDETAEQTYQFAKKINKTPIYCKKDVRGFIVTNILKPFYVEPMWMVSRGEATIKEIDSAMVHQRNYPMGPFQLADLTGIDIVHDVIKEAGEPIPPIMKEKVEKRELGQKTDKGFYNYKEGQKPDYKEKDGEEFDPLLIEALMINEAAKLVEIDAATPKDIDTGMKLGARFPVGPCKKADTIGLDKILEKLKKQHKKYRENRYKPTDWLKNKINSGDIDKKTETVFYNHKNPNQKTYHTIETHHNEKQGVVKITLNRPEKHNAINEKMMNEIPNYIETLNPDTVKCIVIEGKGTKAFSTGAEIEMLQKWTTQKAGQTKKIFQTIENYPSPVIAKIDGYALGAGLELALSCDLRYATKKTQLGFPEINIGIFPGGGGTQKLPRYIGETRAKQMILLGEKIDAETAEKWGLINKAVPNKKLDQTVEKTVKKLIKGPPIAIKLAKKTINEGRDHTLQNAIKHESKQFKKLFNTKDIEEGISAFKEKREPNFKGK</sequence>
<evidence type="ECO:0000259" key="15">
    <source>
        <dbReference type="Pfam" id="PF00725"/>
    </source>
</evidence>
<evidence type="ECO:0000256" key="7">
    <source>
        <dbReference type="ARBA" id="ARBA00023002"/>
    </source>
</evidence>
<dbReference type="InterPro" id="IPR036291">
    <property type="entry name" value="NAD(P)-bd_dom_sf"/>
</dbReference>
<dbReference type="CDD" id="cd06558">
    <property type="entry name" value="crotonase-like"/>
    <property type="match status" value="1"/>
</dbReference>
<dbReference type="InterPro" id="IPR006176">
    <property type="entry name" value="3-OHacyl-CoA_DH_NAD-bd"/>
</dbReference>
<dbReference type="Pfam" id="PF00725">
    <property type="entry name" value="3HCDH"/>
    <property type="match status" value="2"/>
</dbReference>
<protein>
    <submittedName>
        <fullName evidence="17">3-hydroxyacyl-CoA dehydrogenase some fused to Enoyl-CoA hydratase</fullName>
    </submittedName>
</protein>
<dbReference type="Pfam" id="PF02737">
    <property type="entry name" value="3HCDH_N"/>
    <property type="match status" value="1"/>
</dbReference>
<reference evidence="17 18" key="1">
    <citation type="submission" date="2016-12" db="EMBL/GenBank/DDBJ databases">
        <title>Discovery of methanogenic haloarchaea.</title>
        <authorList>
            <person name="Sorokin D.Y."/>
            <person name="Makarova K.S."/>
            <person name="Abbas B."/>
            <person name="Ferrer M."/>
            <person name="Golyshin P.N."/>
        </authorList>
    </citation>
    <scope>NUCLEOTIDE SEQUENCE [LARGE SCALE GENOMIC DNA]</scope>
    <source>
        <strain evidence="17">AMET1</strain>
    </source>
</reference>
<comment type="similarity">
    <text evidence="3 14">Belongs to the enoyl-CoA hydratase/isomerase family.</text>
</comment>
<dbReference type="InterPro" id="IPR008927">
    <property type="entry name" value="6-PGluconate_DH-like_C_sf"/>
</dbReference>
<dbReference type="GO" id="GO:0006635">
    <property type="term" value="P:fatty acid beta-oxidation"/>
    <property type="evidence" value="ECO:0007669"/>
    <property type="project" value="UniProtKB-UniPathway"/>
</dbReference>
<dbReference type="InterPro" id="IPR001753">
    <property type="entry name" value="Enoyl-CoA_hydra/iso"/>
</dbReference>
<dbReference type="GO" id="GO:0004300">
    <property type="term" value="F:enoyl-CoA hydratase activity"/>
    <property type="evidence" value="ECO:0007669"/>
    <property type="project" value="UniProtKB-ARBA"/>
</dbReference>
<keyword evidence="10" id="KW-0576">Peroxisome</keyword>
<dbReference type="InterPro" id="IPR013328">
    <property type="entry name" value="6PGD_dom2"/>
</dbReference>
<keyword evidence="13" id="KW-0511">Multifunctional enzyme</keyword>
<dbReference type="Proteomes" id="UP000195137">
    <property type="component" value="Unassembled WGS sequence"/>
</dbReference>
<evidence type="ECO:0000256" key="9">
    <source>
        <dbReference type="ARBA" id="ARBA00023098"/>
    </source>
</evidence>
<accession>A0A1Y3G9Y7</accession>
<evidence type="ECO:0000256" key="12">
    <source>
        <dbReference type="ARBA" id="ARBA00023239"/>
    </source>
</evidence>
<proteinExistence type="inferred from homology"/>
<dbReference type="Pfam" id="PF00378">
    <property type="entry name" value="ECH_1"/>
    <property type="match status" value="1"/>
</dbReference>
<dbReference type="OrthoDB" id="39812at2157"/>
<evidence type="ECO:0000256" key="14">
    <source>
        <dbReference type="RuleBase" id="RU003707"/>
    </source>
</evidence>
<dbReference type="SUPFAM" id="SSF52096">
    <property type="entry name" value="ClpP/crotonase"/>
    <property type="match status" value="1"/>
</dbReference>